<keyword evidence="11 12" id="KW-0100">Branched-chain amino acid biosynthesis</keyword>
<dbReference type="NCBIfam" id="NF002085">
    <property type="entry name" value="PRK00915.1-2"/>
    <property type="match status" value="1"/>
</dbReference>
<dbReference type="SMART" id="SM00917">
    <property type="entry name" value="LeuA_dimer"/>
    <property type="match status" value="1"/>
</dbReference>
<evidence type="ECO:0000256" key="4">
    <source>
        <dbReference type="ARBA" id="ARBA00018198"/>
    </source>
</evidence>
<evidence type="ECO:0000256" key="7">
    <source>
        <dbReference type="ARBA" id="ARBA00022605"/>
    </source>
</evidence>
<dbReference type="KEGG" id="dca:Desca_0272"/>
<dbReference type="PROSITE" id="PS00815">
    <property type="entry name" value="AIPM_HOMOCIT_SYNTH_1"/>
    <property type="match status" value="1"/>
</dbReference>
<name>F6B5V3_DESCC</name>
<dbReference type="InterPro" id="IPR005671">
    <property type="entry name" value="LeuA_bact_synth"/>
</dbReference>
<proteinExistence type="inferred from homology"/>
<feature type="binding site" evidence="12">
    <location>
        <position position="238"/>
    </location>
    <ligand>
        <name>Mn(2+)</name>
        <dbReference type="ChEBI" id="CHEBI:29035"/>
    </ligand>
</feature>
<dbReference type="SUPFAM" id="SSF51569">
    <property type="entry name" value="Aldolase"/>
    <property type="match status" value="1"/>
</dbReference>
<gene>
    <name evidence="12" type="primary">leuA</name>
    <name evidence="14" type="ordered locus">Desca_0272</name>
</gene>
<dbReference type="RefSeq" id="WP_003544154.1">
    <property type="nucleotide sequence ID" value="NC_015565.1"/>
</dbReference>
<dbReference type="AlphaFoldDB" id="F6B5V3"/>
<keyword evidence="10 12" id="KW-0464">Manganese</keyword>
<comment type="subunit">
    <text evidence="12">Homodimer.</text>
</comment>
<evidence type="ECO:0000313" key="14">
    <source>
        <dbReference type="EMBL" id="AEF93176.1"/>
    </source>
</evidence>
<dbReference type="Proteomes" id="UP000009226">
    <property type="component" value="Chromosome"/>
</dbReference>
<keyword evidence="7 12" id="KW-0028">Amino-acid biosynthesis</keyword>
<dbReference type="HAMAP" id="MF_01025">
    <property type="entry name" value="LeuA_type1"/>
    <property type="match status" value="1"/>
</dbReference>
<evidence type="ECO:0000256" key="1">
    <source>
        <dbReference type="ARBA" id="ARBA00004689"/>
    </source>
</evidence>
<keyword evidence="5 12" id="KW-0432">Leucine biosynthesis</keyword>
<evidence type="ECO:0000256" key="5">
    <source>
        <dbReference type="ARBA" id="ARBA00022430"/>
    </source>
</evidence>
<dbReference type="FunFam" id="3.30.160.270:FF:000001">
    <property type="entry name" value="2-isopropylmalate synthase"/>
    <property type="match status" value="1"/>
</dbReference>
<dbReference type="FunFam" id="3.20.20.70:FF:000010">
    <property type="entry name" value="2-isopropylmalate synthase"/>
    <property type="match status" value="1"/>
</dbReference>
<feature type="binding site" evidence="12">
    <location>
        <position position="204"/>
    </location>
    <ligand>
        <name>Mn(2+)</name>
        <dbReference type="ChEBI" id="CHEBI:29035"/>
    </ligand>
</feature>
<dbReference type="UniPathway" id="UPA00048">
    <property type="reaction ID" value="UER00070"/>
</dbReference>
<evidence type="ECO:0000256" key="3">
    <source>
        <dbReference type="ARBA" id="ARBA00012973"/>
    </source>
</evidence>
<dbReference type="InterPro" id="IPR054691">
    <property type="entry name" value="LeuA/HCS_post-cat"/>
</dbReference>
<dbReference type="PROSITE" id="PS50991">
    <property type="entry name" value="PYR_CT"/>
    <property type="match status" value="1"/>
</dbReference>
<keyword evidence="9 12" id="KW-0479">Metal-binding</keyword>
<dbReference type="GO" id="GO:0009098">
    <property type="term" value="P:L-leucine biosynthetic process"/>
    <property type="evidence" value="ECO:0007669"/>
    <property type="project" value="UniProtKB-UniRule"/>
</dbReference>
<dbReference type="PANTHER" id="PTHR10277">
    <property type="entry name" value="HOMOCITRATE SYNTHASE-RELATED"/>
    <property type="match status" value="1"/>
</dbReference>
<keyword evidence="6 12" id="KW-0963">Cytoplasm</keyword>
<feature type="binding site" evidence="12">
    <location>
        <position position="202"/>
    </location>
    <ligand>
        <name>Mn(2+)</name>
        <dbReference type="ChEBI" id="CHEBI:29035"/>
    </ligand>
</feature>
<comment type="function">
    <text evidence="12">Catalyzes the condensation of the acetyl group of acetyl-CoA with 3-methyl-2-oxobutanoate (2-ketoisovalerate) to form 3-carboxy-3-hydroxy-4-methylpentanoate (2-isopropylmalate).</text>
</comment>
<dbReference type="EC" id="2.3.3.13" evidence="3 12"/>
<evidence type="ECO:0000256" key="8">
    <source>
        <dbReference type="ARBA" id="ARBA00022679"/>
    </source>
</evidence>
<comment type="catalytic activity">
    <reaction evidence="12">
        <text>3-methyl-2-oxobutanoate + acetyl-CoA + H2O = (2S)-2-isopropylmalate + CoA + H(+)</text>
        <dbReference type="Rhea" id="RHEA:21524"/>
        <dbReference type="ChEBI" id="CHEBI:1178"/>
        <dbReference type="ChEBI" id="CHEBI:11851"/>
        <dbReference type="ChEBI" id="CHEBI:15377"/>
        <dbReference type="ChEBI" id="CHEBI:15378"/>
        <dbReference type="ChEBI" id="CHEBI:57287"/>
        <dbReference type="ChEBI" id="CHEBI:57288"/>
        <dbReference type="EC" id="2.3.3.13"/>
    </reaction>
</comment>
<evidence type="ECO:0000256" key="10">
    <source>
        <dbReference type="ARBA" id="ARBA00023211"/>
    </source>
</evidence>
<evidence type="ECO:0000256" key="2">
    <source>
        <dbReference type="ARBA" id="ARBA00009396"/>
    </source>
</evidence>
<dbReference type="InterPro" id="IPR013785">
    <property type="entry name" value="Aldolase_TIM"/>
</dbReference>
<comment type="pathway">
    <text evidence="1 12">Amino-acid biosynthesis; L-leucine biosynthesis; L-leucine from 3-methyl-2-oxobutanoate: step 1/4.</text>
</comment>
<dbReference type="Pfam" id="PF00682">
    <property type="entry name" value="HMGL-like"/>
    <property type="match status" value="1"/>
</dbReference>
<evidence type="ECO:0000256" key="6">
    <source>
        <dbReference type="ARBA" id="ARBA00022490"/>
    </source>
</evidence>
<dbReference type="Pfam" id="PF22617">
    <property type="entry name" value="HCS_D2"/>
    <property type="match status" value="1"/>
</dbReference>
<dbReference type="PROSITE" id="PS00816">
    <property type="entry name" value="AIPM_HOMOCIT_SYNTH_2"/>
    <property type="match status" value="1"/>
</dbReference>
<evidence type="ECO:0000259" key="13">
    <source>
        <dbReference type="PROSITE" id="PS50991"/>
    </source>
</evidence>
<feature type="binding site" evidence="12">
    <location>
        <position position="14"/>
    </location>
    <ligand>
        <name>Mn(2+)</name>
        <dbReference type="ChEBI" id="CHEBI:29035"/>
    </ligand>
</feature>
<dbReference type="EMBL" id="CP002736">
    <property type="protein sequence ID" value="AEF93176.1"/>
    <property type="molecule type" value="Genomic_DNA"/>
</dbReference>
<keyword evidence="8 12" id="KW-0808">Transferase</keyword>
<dbReference type="HOGENOM" id="CLU_022158_0_1_9"/>
<feature type="region of interest" description="Regulatory domain" evidence="12">
    <location>
        <begin position="391"/>
        <end position="506"/>
    </location>
</feature>
<dbReference type="NCBIfam" id="NF002088">
    <property type="entry name" value="PRK00915.1-5"/>
    <property type="match status" value="1"/>
</dbReference>
<dbReference type="STRING" id="868595.Desca_0272"/>
<dbReference type="SUPFAM" id="SSF110921">
    <property type="entry name" value="2-isopropylmalate synthase LeuA, allosteric (dimerisation) domain"/>
    <property type="match status" value="1"/>
</dbReference>
<dbReference type="NCBIfam" id="TIGR00973">
    <property type="entry name" value="leuA_bact"/>
    <property type="match status" value="1"/>
</dbReference>
<dbReference type="InterPro" id="IPR036230">
    <property type="entry name" value="LeuA_allosteric_dom_sf"/>
</dbReference>
<dbReference type="GO" id="GO:0030145">
    <property type="term" value="F:manganese ion binding"/>
    <property type="evidence" value="ECO:0007669"/>
    <property type="project" value="UniProtKB-UniRule"/>
</dbReference>
<dbReference type="Pfam" id="PF08502">
    <property type="entry name" value="LeuA_dimer"/>
    <property type="match status" value="1"/>
</dbReference>
<dbReference type="eggNOG" id="COG0119">
    <property type="taxonomic scope" value="Bacteria"/>
</dbReference>
<evidence type="ECO:0000256" key="9">
    <source>
        <dbReference type="ARBA" id="ARBA00022723"/>
    </source>
</evidence>
<reference evidence="14" key="1">
    <citation type="submission" date="2011-05" db="EMBL/GenBank/DDBJ databases">
        <title>Complete sequence of Desulfotomaculum carboxydivorans CO-1-SRB.</title>
        <authorList>
            <consortium name="US DOE Joint Genome Institute"/>
            <person name="Lucas S."/>
            <person name="Han J."/>
            <person name="Lapidus A."/>
            <person name="Cheng J.-F."/>
            <person name="Goodwin L."/>
            <person name="Pitluck S."/>
            <person name="Peters L."/>
            <person name="Mikhailova N."/>
            <person name="Lu M."/>
            <person name="Han C."/>
            <person name="Tapia R."/>
            <person name="Land M."/>
            <person name="Hauser L."/>
            <person name="Kyrpides N."/>
            <person name="Ivanova N."/>
            <person name="Pagani I."/>
            <person name="Stams A."/>
            <person name="Plugge C."/>
            <person name="Muyzer G."/>
            <person name="Kuever J."/>
            <person name="Parshina S."/>
            <person name="Ivanova A."/>
            <person name="Nazina T."/>
            <person name="Woyke T."/>
        </authorList>
    </citation>
    <scope>NUCLEOTIDE SEQUENCE [LARGE SCALE GENOMIC DNA]</scope>
    <source>
        <strain evidence="14">CO-1-SRB</strain>
    </source>
</reference>
<dbReference type="NCBIfam" id="NF002087">
    <property type="entry name" value="PRK00915.1-4"/>
    <property type="match status" value="1"/>
</dbReference>
<keyword evidence="15" id="KW-1185">Reference proteome</keyword>
<comment type="similarity">
    <text evidence="2 12">Belongs to the alpha-IPM synthase/homocitrate synthase family. LeuA type 1 subfamily.</text>
</comment>
<dbReference type="NCBIfam" id="NF002086">
    <property type="entry name" value="PRK00915.1-3"/>
    <property type="match status" value="1"/>
</dbReference>
<comment type="cofactor">
    <cofactor evidence="12">
        <name>Mn(2+)</name>
        <dbReference type="ChEBI" id="CHEBI:29035"/>
    </cofactor>
</comment>
<dbReference type="InterPro" id="IPR013709">
    <property type="entry name" value="2-isopropylmalate_synth_dimer"/>
</dbReference>
<dbReference type="CDD" id="cd07940">
    <property type="entry name" value="DRE_TIM_IPMS"/>
    <property type="match status" value="1"/>
</dbReference>
<evidence type="ECO:0000256" key="11">
    <source>
        <dbReference type="ARBA" id="ARBA00023304"/>
    </source>
</evidence>
<dbReference type="GO" id="GO:0003985">
    <property type="term" value="F:acetyl-CoA C-acetyltransferase activity"/>
    <property type="evidence" value="ECO:0007669"/>
    <property type="project" value="UniProtKB-UniRule"/>
</dbReference>
<accession>F6B5V3</accession>
<dbReference type="InterPro" id="IPR002034">
    <property type="entry name" value="AIPM/Hcit_synth_CS"/>
</dbReference>
<feature type="domain" description="Pyruvate carboxyltransferase" evidence="13">
    <location>
        <begin position="5"/>
        <end position="267"/>
    </location>
</feature>
<dbReference type="PANTHER" id="PTHR10277:SF9">
    <property type="entry name" value="2-ISOPROPYLMALATE SYNTHASE 1, CHLOROPLASTIC-RELATED"/>
    <property type="match status" value="1"/>
</dbReference>
<dbReference type="FunFam" id="1.10.238.260:FF:000001">
    <property type="entry name" value="2-isopropylmalate synthase"/>
    <property type="match status" value="1"/>
</dbReference>
<dbReference type="InterPro" id="IPR000891">
    <property type="entry name" value="PYR_CT"/>
</dbReference>
<dbReference type="GO" id="GO:0003852">
    <property type="term" value="F:2-isopropylmalate synthase activity"/>
    <property type="evidence" value="ECO:0007669"/>
    <property type="project" value="UniProtKB-UniRule"/>
</dbReference>
<dbReference type="Gene3D" id="3.30.160.270">
    <property type="match status" value="1"/>
</dbReference>
<evidence type="ECO:0000256" key="12">
    <source>
        <dbReference type="HAMAP-Rule" id="MF_01025"/>
    </source>
</evidence>
<evidence type="ECO:0000313" key="15">
    <source>
        <dbReference type="Proteomes" id="UP000009226"/>
    </source>
</evidence>
<dbReference type="Gene3D" id="1.10.238.260">
    <property type="match status" value="1"/>
</dbReference>
<sequence>MSNRVYIFDTTLRDGEQSPGVSLNMTEKLKIARQLARLGVDIIEAGFPITSPGDFAAVQAIAREVRGVTVAALARANFKDIDGAWEAIKEAEQARIHTFIATSDIHLKYKLRKDREQVIEAAVEAVKRAKKYTADVEFSAEDASRSDLDYLCRVFAAVIEAGATVINVPDTVGYSTPEEFGRFIKAIMEGTPGIEKAIVSVHCHDDLGLAVANSLAAVANGARQVEGTINGIGERAGNAALEEVVMGLYTRKDLYGLSTGFNTREIYRSSRLVSSLTGMPVQPNKAVVGKNAFAHESGIHQDGVLKERTTYEIMNPEMVGIAASNLVLGKHSGRHAFRERLLELGYNLTNEELNLAFARFKSLADKKKEITDQDLQAIVEDEIKHIPDTYTLEYLHISSGTTVVPTATVGLRMGDELKEDAACGDGPVDAIYKTVNKITGLQCKLVNYAINAITGGTDALGDVTVKVKQAGGEKIYTGRGVSTDILEASAKAYVNAVNKMVYEQQS</sequence>
<dbReference type="GO" id="GO:0005737">
    <property type="term" value="C:cytoplasm"/>
    <property type="evidence" value="ECO:0007669"/>
    <property type="project" value="UniProtKB-UniRule"/>
</dbReference>
<protein>
    <recommendedName>
        <fullName evidence="4 12">2-isopropylmalate synthase</fullName>
        <ecNumber evidence="3 12">2.3.3.13</ecNumber>
    </recommendedName>
    <alternativeName>
        <fullName evidence="12">Alpha-IPM synthase</fullName>
    </alternativeName>
    <alternativeName>
        <fullName evidence="12">Alpha-isopropylmalate synthase</fullName>
    </alternativeName>
</protein>
<dbReference type="Gene3D" id="3.20.20.70">
    <property type="entry name" value="Aldolase class I"/>
    <property type="match status" value="1"/>
</dbReference>
<keyword evidence="14" id="KW-0012">Acyltransferase</keyword>
<organism evidence="14 15">
    <name type="scientific">Desulfotomaculum nigrificans (strain DSM 14880 / VKM B-2319 / CO-1-SRB)</name>
    <name type="common">Desulfotomaculum carboxydivorans</name>
    <dbReference type="NCBI Taxonomy" id="868595"/>
    <lineage>
        <taxon>Bacteria</taxon>
        <taxon>Bacillati</taxon>
        <taxon>Bacillota</taxon>
        <taxon>Clostridia</taxon>
        <taxon>Eubacteriales</taxon>
        <taxon>Desulfotomaculaceae</taxon>
        <taxon>Desulfotomaculum</taxon>
    </lineage>
</organism>
<dbReference type="InterPro" id="IPR050073">
    <property type="entry name" value="2-IPM_HCS-like"/>
</dbReference>